<dbReference type="Pfam" id="PF00625">
    <property type="entry name" value="Guanylate_kin"/>
    <property type="match status" value="1"/>
</dbReference>
<dbReference type="NCBIfam" id="TIGR03263">
    <property type="entry name" value="guanyl_kin"/>
    <property type="match status" value="1"/>
</dbReference>
<dbReference type="InterPro" id="IPR008144">
    <property type="entry name" value="Guanylate_kin-like_dom"/>
</dbReference>
<keyword evidence="3" id="KW-0808">Transferase</keyword>
<evidence type="ECO:0000256" key="4">
    <source>
        <dbReference type="ARBA" id="ARBA00022741"/>
    </source>
</evidence>
<dbReference type="OrthoDB" id="6334211at2759"/>
<comment type="caution">
    <text evidence="8">The sequence shown here is derived from an EMBL/GenBank/DDBJ whole genome shotgun (WGS) entry which is preliminary data.</text>
</comment>
<keyword evidence="6" id="KW-0067">ATP-binding</keyword>
<dbReference type="Gene3D" id="3.40.50.300">
    <property type="entry name" value="P-loop containing nucleotide triphosphate hydrolases"/>
    <property type="match status" value="1"/>
</dbReference>
<comment type="similarity">
    <text evidence="1">Belongs to the guanylate kinase family.</text>
</comment>
<dbReference type="InterPro" id="IPR008145">
    <property type="entry name" value="GK/Ca_channel_bsu"/>
</dbReference>
<dbReference type="EMBL" id="CAICTM010000840">
    <property type="protein sequence ID" value="CAB9517231.1"/>
    <property type="molecule type" value="Genomic_DNA"/>
</dbReference>
<dbReference type="PANTHER" id="PTHR23117">
    <property type="entry name" value="GUANYLATE KINASE-RELATED"/>
    <property type="match status" value="1"/>
</dbReference>
<dbReference type="InterPro" id="IPR017665">
    <property type="entry name" value="Guanylate_kinase"/>
</dbReference>
<dbReference type="SUPFAM" id="SSF52540">
    <property type="entry name" value="P-loop containing nucleoside triphosphate hydrolases"/>
    <property type="match status" value="1"/>
</dbReference>
<dbReference type="GO" id="GO:0005524">
    <property type="term" value="F:ATP binding"/>
    <property type="evidence" value="ECO:0007669"/>
    <property type="project" value="UniProtKB-KW"/>
</dbReference>
<dbReference type="Proteomes" id="UP001153069">
    <property type="component" value="Unassembled WGS sequence"/>
</dbReference>
<dbReference type="CDD" id="cd00071">
    <property type="entry name" value="GMPK"/>
    <property type="match status" value="1"/>
</dbReference>
<sequence length="263" mass="29434">MTTVVSLLISRSSAFALSKMGVRAANGALAVASSDWTVRMSSSAPQGGNSVLDPLIVCGPSGVGKGTIIERFMSRNNQQFGFTTSHTTRNPREGEIDTVHYNFVSHQEMETLIDMGKFLEHAQVHGNYYGTSWDSILKLQKEGLRCLLDIDVQGVKRIRSLEFAQKELASATPTTIQFQPKYVFVAPPSMELLEQRLIARGTEDEESLKRRTKNAKEELEYGMQEGNFDYVLVNDDLDKACEQFEAIVKELYGDDESMMQQFL</sequence>
<evidence type="ECO:0000313" key="8">
    <source>
        <dbReference type="EMBL" id="CAB9517231.1"/>
    </source>
</evidence>
<dbReference type="PANTHER" id="PTHR23117:SF13">
    <property type="entry name" value="GUANYLATE KINASE"/>
    <property type="match status" value="1"/>
</dbReference>
<evidence type="ECO:0000256" key="5">
    <source>
        <dbReference type="ARBA" id="ARBA00022777"/>
    </source>
</evidence>
<evidence type="ECO:0000256" key="2">
    <source>
        <dbReference type="ARBA" id="ARBA00012961"/>
    </source>
</evidence>
<evidence type="ECO:0000313" key="9">
    <source>
        <dbReference type="Proteomes" id="UP001153069"/>
    </source>
</evidence>
<proteinExistence type="inferred from homology"/>
<keyword evidence="5 8" id="KW-0418">Kinase</keyword>
<accession>A0A9N8EDG0</accession>
<dbReference type="InterPro" id="IPR027417">
    <property type="entry name" value="P-loop_NTPase"/>
</dbReference>
<protein>
    <recommendedName>
        <fullName evidence="2">guanylate kinase</fullName>
        <ecNumber evidence="2">2.7.4.8</ecNumber>
    </recommendedName>
</protein>
<reference evidence="8" key="1">
    <citation type="submission" date="2020-06" db="EMBL/GenBank/DDBJ databases">
        <authorList>
            <consortium name="Plant Systems Biology data submission"/>
        </authorList>
    </citation>
    <scope>NUCLEOTIDE SEQUENCE</scope>
    <source>
        <strain evidence="8">D6</strain>
    </source>
</reference>
<organism evidence="8 9">
    <name type="scientific">Seminavis robusta</name>
    <dbReference type="NCBI Taxonomy" id="568900"/>
    <lineage>
        <taxon>Eukaryota</taxon>
        <taxon>Sar</taxon>
        <taxon>Stramenopiles</taxon>
        <taxon>Ochrophyta</taxon>
        <taxon>Bacillariophyta</taxon>
        <taxon>Bacillariophyceae</taxon>
        <taxon>Bacillariophycidae</taxon>
        <taxon>Naviculales</taxon>
        <taxon>Naviculaceae</taxon>
        <taxon>Seminavis</taxon>
    </lineage>
</organism>
<keyword evidence="4" id="KW-0547">Nucleotide-binding</keyword>
<evidence type="ECO:0000256" key="3">
    <source>
        <dbReference type="ARBA" id="ARBA00022679"/>
    </source>
</evidence>
<dbReference type="FunFam" id="3.40.50.300:FF:000776">
    <property type="entry name" value="Guanylate kinase 2"/>
    <property type="match status" value="1"/>
</dbReference>
<dbReference type="GO" id="GO:0005829">
    <property type="term" value="C:cytosol"/>
    <property type="evidence" value="ECO:0007669"/>
    <property type="project" value="TreeGrafter"/>
</dbReference>
<dbReference type="PROSITE" id="PS50052">
    <property type="entry name" value="GUANYLATE_KINASE_2"/>
    <property type="match status" value="1"/>
</dbReference>
<dbReference type="EC" id="2.7.4.8" evidence="2"/>
<dbReference type="AlphaFoldDB" id="A0A9N8EDG0"/>
<gene>
    <name evidence="8" type="ORF">SEMRO_841_G209580.1</name>
</gene>
<dbReference type="SMART" id="SM00072">
    <property type="entry name" value="GuKc"/>
    <property type="match status" value="1"/>
</dbReference>
<dbReference type="GO" id="GO:0004385">
    <property type="term" value="F:GMP kinase activity"/>
    <property type="evidence" value="ECO:0007669"/>
    <property type="project" value="UniProtKB-EC"/>
</dbReference>
<keyword evidence="9" id="KW-1185">Reference proteome</keyword>
<evidence type="ECO:0000256" key="1">
    <source>
        <dbReference type="ARBA" id="ARBA00005790"/>
    </source>
</evidence>
<feature type="domain" description="Guanylate kinase-like" evidence="7">
    <location>
        <begin position="52"/>
        <end position="249"/>
    </location>
</feature>
<evidence type="ECO:0000259" key="7">
    <source>
        <dbReference type="PROSITE" id="PS50052"/>
    </source>
</evidence>
<name>A0A9N8EDG0_9STRA</name>
<evidence type="ECO:0000256" key="6">
    <source>
        <dbReference type="ARBA" id="ARBA00022840"/>
    </source>
</evidence>